<evidence type="ECO:0000313" key="3">
    <source>
        <dbReference type="Proteomes" id="UP000266723"/>
    </source>
</evidence>
<evidence type="ECO:0000256" key="1">
    <source>
        <dbReference type="SAM" id="MobiDB-lite"/>
    </source>
</evidence>
<dbReference type="EMBL" id="QGKV02001507">
    <property type="protein sequence ID" value="KAF3527981.1"/>
    <property type="molecule type" value="Genomic_DNA"/>
</dbReference>
<reference evidence="2 3" key="1">
    <citation type="journal article" date="2020" name="BMC Genomics">
        <title>Intraspecific diversification of the crop wild relative Brassica cretica Lam. using demographic model selection.</title>
        <authorList>
            <person name="Kioukis A."/>
            <person name="Michalopoulou V.A."/>
            <person name="Briers L."/>
            <person name="Pirintsos S."/>
            <person name="Studholme D.J."/>
            <person name="Pavlidis P."/>
            <person name="Sarris P.F."/>
        </authorList>
    </citation>
    <scope>NUCLEOTIDE SEQUENCE [LARGE SCALE GENOMIC DNA]</scope>
    <source>
        <strain evidence="3">cv. PFS-1207/04</strain>
    </source>
</reference>
<comment type="caution">
    <text evidence="2">The sequence shown here is derived from an EMBL/GenBank/DDBJ whole genome shotgun (WGS) entry which is preliminary data.</text>
</comment>
<proteinExistence type="predicted"/>
<dbReference type="Proteomes" id="UP000266723">
    <property type="component" value="Unassembled WGS sequence"/>
</dbReference>
<name>A0ABQ7B721_BRACR</name>
<feature type="compositionally biased region" description="Basic and acidic residues" evidence="1">
    <location>
        <begin position="1"/>
        <end position="11"/>
    </location>
</feature>
<protein>
    <submittedName>
        <fullName evidence="2">Uncharacterized protein</fullName>
    </submittedName>
</protein>
<organism evidence="2 3">
    <name type="scientific">Brassica cretica</name>
    <name type="common">Mustard</name>
    <dbReference type="NCBI Taxonomy" id="69181"/>
    <lineage>
        <taxon>Eukaryota</taxon>
        <taxon>Viridiplantae</taxon>
        <taxon>Streptophyta</taxon>
        <taxon>Embryophyta</taxon>
        <taxon>Tracheophyta</taxon>
        <taxon>Spermatophyta</taxon>
        <taxon>Magnoliopsida</taxon>
        <taxon>eudicotyledons</taxon>
        <taxon>Gunneridae</taxon>
        <taxon>Pentapetalae</taxon>
        <taxon>rosids</taxon>
        <taxon>malvids</taxon>
        <taxon>Brassicales</taxon>
        <taxon>Brassicaceae</taxon>
        <taxon>Brassiceae</taxon>
        <taxon>Brassica</taxon>
    </lineage>
</organism>
<gene>
    <name evidence="2" type="ORF">DY000_02040883</name>
</gene>
<feature type="compositionally biased region" description="Basic and acidic residues" evidence="1">
    <location>
        <begin position="63"/>
        <end position="90"/>
    </location>
</feature>
<feature type="region of interest" description="Disordered" evidence="1">
    <location>
        <begin position="1"/>
        <end position="110"/>
    </location>
</feature>
<sequence length="150" mass="17035">MLTHAEKEGHQRQGKGTYPLQEVRSDTRSSPSSLKPNRRNRLTSPPPCFSDTPSKTTPYLNRGGERTQNTEKRNTEREDYEAAKTEEQNRKGGGGGKAERPPATQNGGEIRFWSSRWKRGFLEKRDKVITIDTTSFFPGLDLNTLELIQL</sequence>
<evidence type="ECO:0000313" key="2">
    <source>
        <dbReference type="EMBL" id="KAF3527981.1"/>
    </source>
</evidence>
<accession>A0ABQ7B721</accession>
<keyword evidence="3" id="KW-1185">Reference proteome</keyword>